<dbReference type="PROSITE" id="PS51186">
    <property type="entry name" value="GNAT"/>
    <property type="match status" value="1"/>
</dbReference>
<dbReference type="CDD" id="cd04301">
    <property type="entry name" value="NAT_SF"/>
    <property type="match status" value="1"/>
</dbReference>
<dbReference type="GO" id="GO:1990883">
    <property type="term" value="F:18S rRNA cytidine N-acetyltransferase activity"/>
    <property type="evidence" value="ECO:0007669"/>
    <property type="project" value="TreeGrafter"/>
</dbReference>
<dbReference type="SUPFAM" id="SSF52540">
    <property type="entry name" value="P-loop containing nucleoside triphosphate hydrolases"/>
    <property type="match status" value="1"/>
</dbReference>
<evidence type="ECO:0000313" key="11">
    <source>
        <dbReference type="EMBL" id="KZN31462.1"/>
    </source>
</evidence>
<keyword evidence="5 9" id="KW-0547">Nucleotide-binding</keyword>
<dbReference type="PATRIC" id="fig|1365250.3.peg.4603"/>
<keyword evidence="3 9" id="KW-0808">Transferase</keyword>
<dbReference type="GO" id="GO:1904812">
    <property type="term" value="P:rRNA acetylation involved in maturation of SSU-rRNA"/>
    <property type="evidence" value="ECO:0007669"/>
    <property type="project" value="TreeGrafter"/>
</dbReference>
<comment type="function">
    <text evidence="9">Catalyzes the formation of N(4)-acetylcytidine (ac(4)C) at the wobble position of tRNA(Met), by using acetyl-CoA as an acetyl donor and ATP (or GTP).</text>
</comment>
<feature type="binding site" evidence="9">
    <location>
        <position position="349"/>
    </location>
    <ligand>
        <name>ATP</name>
        <dbReference type="ChEBI" id="CHEBI:30616"/>
    </ligand>
</feature>
<dbReference type="GO" id="GO:0000049">
    <property type="term" value="F:tRNA binding"/>
    <property type="evidence" value="ECO:0007669"/>
    <property type="project" value="UniProtKB-UniRule"/>
</dbReference>
<dbReference type="GO" id="GO:0005524">
    <property type="term" value="F:ATP binding"/>
    <property type="evidence" value="ECO:0007669"/>
    <property type="project" value="UniProtKB-UniRule"/>
</dbReference>
<evidence type="ECO:0000256" key="8">
    <source>
        <dbReference type="ARBA" id="ARBA00023315"/>
    </source>
</evidence>
<dbReference type="InterPro" id="IPR027417">
    <property type="entry name" value="P-loop_NTPase"/>
</dbReference>
<dbReference type="EC" id="2.3.1.193" evidence="9"/>
<reference evidence="11 12" key="1">
    <citation type="submission" date="2013-07" db="EMBL/GenBank/DDBJ databases">
        <title>Comparative Genomic and Metabolomic Analysis of Twelve Strains of Pseudoalteromonas luteoviolacea.</title>
        <authorList>
            <person name="Vynne N.G."/>
            <person name="Mansson M."/>
            <person name="Gram L."/>
        </authorList>
    </citation>
    <scope>NUCLEOTIDE SEQUENCE [LARGE SCALE GENOMIC DNA]</scope>
    <source>
        <strain evidence="11 12">DSM 6061</strain>
    </source>
</reference>
<dbReference type="Pfam" id="PF08351">
    <property type="entry name" value="TmcA_N"/>
    <property type="match status" value="1"/>
</dbReference>
<comment type="subcellular location">
    <subcellularLocation>
        <location evidence="9">Cytoplasm</location>
    </subcellularLocation>
</comment>
<evidence type="ECO:0000256" key="2">
    <source>
        <dbReference type="ARBA" id="ARBA00022555"/>
    </source>
</evidence>
<dbReference type="Gene3D" id="3.40.630.30">
    <property type="match status" value="1"/>
</dbReference>
<comment type="catalytic activity">
    <reaction evidence="9">
        <text>cytidine(34) in elongator tRNA(Met) + acetyl-CoA + ATP + H2O = N(4)-acetylcytidine(34) in elongator tRNA(Met) + ADP + phosphate + CoA + H(+)</text>
        <dbReference type="Rhea" id="RHEA:43788"/>
        <dbReference type="Rhea" id="RHEA-COMP:10693"/>
        <dbReference type="Rhea" id="RHEA-COMP:10694"/>
        <dbReference type="ChEBI" id="CHEBI:15377"/>
        <dbReference type="ChEBI" id="CHEBI:15378"/>
        <dbReference type="ChEBI" id="CHEBI:30616"/>
        <dbReference type="ChEBI" id="CHEBI:43474"/>
        <dbReference type="ChEBI" id="CHEBI:57287"/>
        <dbReference type="ChEBI" id="CHEBI:57288"/>
        <dbReference type="ChEBI" id="CHEBI:74900"/>
        <dbReference type="ChEBI" id="CHEBI:82748"/>
        <dbReference type="ChEBI" id="CHEBI:456216"/>
        <dbReference type="EC" id="2.3.1.193"/>
    </reaction>
</comment>
<dbReference type="AlphaFoldDB" id="A0A166UWT0"/>
<dbReference type="InterPro" id="IPR016181">
    <property type="entry name" value="Acyl_CoA_acyltransferase"/>
</dbReference>
<dbReference type="PANTHER" id="PTHR10925">
    <property type="entry name" value="N-ACETYLTRANSFERASE 10"/>
    <property type="match status" value="1"/>
</dbReference>
<dbReference type="GO" id="GO:0051392">
    <property type="term" value="F:tRNA cytidine N4-acetyltransferase activity"/>
    <property type="evidence" value="ECO:0007669"/>
    <property type="project" value="UniProtKB-UniRule"/>
</dbReference>
<dbReference type="InterPro" id="IPR024914">
    <property type="entry name" value="tRNA_acetyltr_TmcA"/>
</dbReference>
<comment type="caution">
    <text evidence="11">The sequence shown here is derived from an EMBL/GenBank/DDBJ whole genome shotgun (WGS) entry which is preliminary data.</text>
</comment>
<dbReference type="InterPro" id="IPR007807">
    <property type="entry name" value="TcmA/NAT10_helicase"/>
</dbReference>
<dbReference type="Proteomes" id="UP000076643">
    <property type="component" value="Unassembled WGS sequence"/>
</dbReference>
<evidence type="ECO:0000256" key="4">
    <source>
        <dbReference type="ARBA" id="ARBA00022694"/>
    </source>
</evidence>
<dbReference type="HAMAP" id="MF_01886">
    <property type="entry name" value="tRNA_acetyltr_TmcA"/>
    <property type="match status" value="1"/>
</dbReference>
<proteinExistence type="inferred from homology"/>
<gene>
    <name evidence="9" type="primary">tmcA</name>
    <name evidence="11" type="ORF">N475_23240</name>
</gene>
<dbReference type="Gene3D" id="3.40.50.300">
    <property type="entry name" value="P-loop containing nucleotide triphosphate hydrolases"/>
    <property type="match status" value="1"/>
</dbReference>
<evidence type="ECO:0000259" key="10">
    <source>
        <dbReference type="PROSITE" id="PS51186"/>
    </source>
</evidence>
<evidence type="ECO:0000256" key="6">
    <source>
        <dbReference type="ARBA" id="ARBA00022840"/>
    </source>
</evidence>
<dbReference type="Gene3D" id="3.40.50.11040">
    <property type="match status" value="1"/>
</dbReference>
<feature type="binding site" evidence="9">
    <location>
        <position position="186"/>
    </location>
    <ligand>
        <name>ATP</name>
        <dbReference type="ChEBI" id="CHEBI:30616"/>
    </ligand>
</feature>
<dbReference type="GO" id="GO:0005737">
    <property type="term" value="C:cytoplasm"/>
    <property type="evidence" value="ECO:0007669"/>
    <property type="project" value="UniProtKB-SubCell"/>
</dbReference>
<keyword evidence="7 9" id="KW-0694">RNA-binding</keyword>
<dbReference type="InterPro" id="IPR000182">
    <property type="entry name" value="GNAT_dom"/>
</dbReference>
<dbReference type="PANTHER" id="PTHR10925:SF5">
    <property type="entry name" value="RNA CYTIDINE ACETYLTRANSFERASE"/>
    <property type="match status" value="1"/>
</dbReference>
<dbReference type="GO" id="GO:0051391">
    <property type="term" value="P:tRNA acetylation"/>
    <property type="evidence" value="ECO:0007669"/>
    <property type="project" value="UniProtKB-UniRule"/>
</dbReference>
<keyword evidence="4 9" id="KW-0819">tRNA processing</keyword>
<dbReference type="SUPFAM" id="SSF55729">
    <property type="entry name" value="Acyl-CoA N-acyltransferases (Nat)"/>
    <property type="match status" value="1"/>
</dbReference>
<dbReference type="InterPro" id="IPR032672">
    <property type="entry name" value="TmcA/NAT10/Kre33"/>
</dbReference>
<keyword evidence="2 9" id="KW-0820">tRNA-binding</keyword>
<dbReference type="RefSeq" id="WP_081232487.1">
    <property type="nucleotide sequence ID" value="NZ_AQHB01000038.1"/>
</dbReference>
<keyword evidence="12" id="KW-1185">Reference proteome</keyword>
<dbReference type="EMBL" id="AUYB01000140">
    <property type="protein sequence ID" value="KZN31462.1"/>
    <property type="molecule type" value="Genomic_DNA"/>
</dbReference>
<evidence type="ECO:0000256" key="5">
    <source>
        <dbReference type="ARBA" id="ARBA00022741"/>
    </source>
</evidence>
<evidence type="ECO:0000256" key="9">
    <source>
        <dbReference type="HAMAP-Rule" id="MF_01886"/>
    </source>
</evidence>
<name>A0A166UWT0_9GAMM</name>
<evidence type="ECO:0000256" key="1">
    <source>
        <dbReference type="ARBA" id="ARBA00022490"/>
    </source>
</evidence>
<protein>
    <recommendedName>
        <fullName evidence="9">tRNA(Met) cytidine acetyltransferase TmcA</fullName>
        <ecNumber evidence="9">2.3.1.193</ecNumber>
    </recommendedName>
</protein>
<comment type="similarity">
    <text evidence="9">Belongs to the TmcA family.</text>
</comment>
<keyword evidence="1 9" id="KW-0963">Cytoplasm</keyword>
<accession>A0A166UWT0</accession>
<evidence type="ECO:0000256" key="3">
    <source>
        <dbReference type="ARBA" id="ARBA00022679"/>
    </source>
</evidence>
<evidence type="ECO:0000256" key="7">
    <source>
        <dbReference type="ARBA" id="ARBA00022884"/>
    </source>
</evidence>
<comment type="caution">
    <text evidence="9">Lacks conserved residue(s) required for the propagation of feature annotation.</text>
</comment>
<sequence length="704" mass="79223">MMLAPNGWSRLMLDSKQFNLPSLLGELAQARHRQLLILCGRRQWAITQYQAIAGDKPALALSNDTQFYRAIWPQHLHQILGQEFQFVCYDGYSGIIPNKLAAAAGTVQAGGLLILLMPELTTLENWCDPALNKWLSEGEKPDSSLFLARLAKLIAQYNSWYISESGESQLPLQYKAPRQTLNLTQQNNLISSIARHLTTKTPSPVLLSADRGRGKSAALGLIAAQFKDQSIVICAQQRRAVQNSFKHLARAFGIEEPSVQQNSLHNLTYMPPDVLLSSQLEMDILLIDEAAAIPVPILKKLLSRCNRIIFASTLVGYEGNGRGYTLRFQNHLKAHFPRYLSCQLDEPIRYAANDPLENQMRQIFALDSQLTAPTEVKPDLIQYQLIERADLLNDDALLRQVFALLVLAHYQTSVNDLRQLLDSPSNRLFIAKQNELLIGVCLVGIEGGLDQELAAQIAQCTRRPAGHMMAQQLSQLQGDTDFITHKGARIARIAIAPELQKQGIGQTLISFVIKHLRNQVSYFGSSFGAQAQLLRFWQKLGFEAMKMGYKQDKSSGEFAIIVVHKNTTLNISTVRSQFKTQLFFDLPVLYRDLPWQLVYELCRTLPANELTQANLEQMDYLANKPSTQQQVAPVLYDAIMAQPNLLSALANISQMRLILLLLQRHQPKDLGSELRVESKKQLQQVYQQLLSEVYAEITCTKRPI</sequence>
<feature type="domain" description="N-acetyltransferase" evidence="10">
    <location>
        <begin position="381"/>
        <end position="567"/>
    </location>
</feature>
<dbReference type="GO" id="GO:0002101">
    <property type="term" value="P:tRNA wobble cytosine modification"/>
    <property type="evidence" value="ECO:0007669"/>
    <property type="project" value="UniProtKB-UniRule"/>
</dbReference>
<organism evidence="11 12">
    <name type="scientific">Pseudoalteromonas luteoviolacea DSM 6061</name>
    <dbReference type="NCBI Taxonomy" id="1365250"/>
    <lineage>
        <taxon>Bacteria</taxon>
        <taxon>Pseudomonadati</taxon>
        <taxon>Pseudomonadota</taxon>
        <taxon>Gammaproteobacteria</taxon>
        <taxon>Alteromonadales</taxon>
        <taxon>Pseudoalteromonadaceae</taxon>
        <taxon>Pseudoalteromonas</taxon>
    </lineage>
</organism>
<dbReference type="InterPro" id="IPR013562">
    <property type="entry name" value="TmcA/NAT10_N"/>
</dbReference>
<dbReference type="Pfam" id="PF05127">
    <property type="entry name" value="NAT10_TcmA_helicase"/>
    <property type="match status" value="1"/>
</dbReference>
<keyword evidence="6 9" id="KW-0067">ATP-binding</keyword>
<evidence type="ECO:0000313" key="12">
    <source>
        <dbReference type="Proteomes" id="UP000076643"/>
    </source>
</evidence>
<dbReference type="Pfam" id="PF13718">
    <property type="entry name" value="GNAT_acetyltr_2"/>
    <property type="match status" value="1"/>
</dbReference>
<keyword evidence="8 9" id="KW-0012">Acyltransferase</keyword>